<reference evidence="1" key="1">
    <citation type="submission" date="2021-02" db="EMBL/GenBank/DDBJ databases">
        <authorList>
            <person name="Nowell W R."/>
        </authorList>
    </citation>
    <scope>NUCLEOTIDE SEQUENCE</scope>
</reference>
<protein>
    <submittedName>
        <fullName evidence="1">Uncharacterized protein</fullName>
    </submittedName>
</protein>
<evidence type="ECO:0000313" key="1">
    <source>
        <dbReference type="EMBL" id="CAF4398884.1"/>
    </source>
</evidence>
<organism evidence="1 2">
    <name type="scientific">Rotaria sordida</name>
    <dbReference type="NCBI Taxonomy" id="392033"/>
    <lineage>
        <taxon>Eukaryota</taxon>
        <taxon>Metazoa</taxon>
        <taxon>Spiralia</taxon>
        <taxon>Gnathifera</taxon>
        <taxon>Rotifera</taxon>
        <taxon>Eurotatoria</taxon>
        <taxon>Bdelloidea</taxon>
        <taxon>Philodinida</taxon>
        <taxon>Philodinidae</taxon>
        <taxon>Rotaria</taxon>
    </lineage>
</organism>
<sequence length="140" mass="16808">LHDITNYSNTDNLLDREDFPRQLQHSTIEEHVEYSSLFELHIKFVSLTLSTLFEQIHKQSEEQQTQTIPLSKAQKFIITHPDGKAHIYLWKSENLFEKLRHLFDKEKYDINRFVIVDKNEILIDFTNRNAQLPYEISLEY</sequence>
<feature type="non-terminal residue" evidence="1">
    <location>
        <position position="140"/>
    </location>
</feature>
<feature type="non-terminal residue" evidence="1">
    <location>
        <position position="1"/>
    </location>
</feature>
<dbReference type="AlphaFoldDB" id="A0A820P453"/>
<name>A0A820P453_9BILA</name>
<dbReference type="Proteomes" id="UP000663836">
    <property type="component" value="Unassembled WGS sequence"/>
</dbReference>
<gene>
    <name evidence="1" type="ORF">JBS370_LOCUS43386</name>
</gene>
<dbReference type="EMBL" id="CAJOBD010066401">
    <property type="protein sequence ID" value="CAF4398884.1"/>
    <property type="molecule type" value="Genomic_DNA"/>
</dbReference>
<accession>A0A820P453</accession>
<evidence type="ECO:0000313" key="2">
    <source>
        <dbReference type="Proteomes" id="UP000663836"/>
    </source>
</evidence>
<comment type="caution">
    <text evidence="1">The sequence shown here is derived from an EMBL/GenBank/DDBJ whole genome shotgun (WGS) entry which is preliminary data.</text>
</comment>
<proteinExistence type="predicted"/>